<keyword evidence="2" id="KW-0436">Ligase</keyword>
<dbReference type="RefSeq" id="WP_054257197.1">
    <property type="nucleotide sequence ID" value="NZ_CYIG01000033.1"/>
</dbReference>
<dbReference type="InterPro" id="IPR002300">
    <property type="entry name" value="aa-tRNA-synth_Ia"/>
</dbReference>
<dbReference type="GO" id="GO:0005524">
    <property type="term" value="F:ATP binding"/>
    <property type="evidence" value="ECO:0007669"/>
    <property type="project" value="UniProtKB-KW"/>
</dbReference>
<accession>A0A1I7JDX7</accession>
<gene>
    <name evidence="9" type="ORF">SAMN04489707_102510</name>
</gene>
<evidence type="ECO:0000256" key="4">
    <source>
        <dbReference type="ARBA" id="ARBA00022840"/>
    </source>
</evidence>
<dbReference type="EMBL" id="FPBX01000025">
    <property type="protein sequence ID" value="SFU83341.1"/>
    <property type="molecule type" value="Genomic_DNA"/>
</dbReference>
<dbReference type="InterPro" id="IPR002303">
    <property type="entry name" value="Valyl-tRNA_ligase"/>
</dbReference>
<sequence>MGHAFNQTVVNSLTRYHRMLGHNTIWVPGSDHAGIATQIVVERQLQEQGVSGHDLGRPDFVKSVGVEGKIGQHHHHENARFGR</sequence>
<name>A0A1I7JDX7_9BURK</name>
<evidence type="ECO:0000256" key="6">
    <source>
        <dbReference type="ARBA" id="ARBA00023146"/>
    </source>
</evidence>
<dbReference type="STRING" id="343013.SAMN04489707_102510"/>
<keyword evidence="10" id="KW-1185">Reference proteome</keyword>
<dbReference type="Gene3D" id="3.40.50.620">
    <property type="entry name" value="HUPs"/>
    <property type="match status" value="1"/>
</dbReference>
<keyword evidence="6 9" id="KW-0030">Aminoacyl-tRNA synthetase</keyword>
<dbReference type="GO" id="GO:0006438">
    <property type="term" value="P:valyl-tRNA aminoacylation"/>
    <property type="evidence" value="ECO:0007669"/>
    <property type="project" value="InterPro"/>
</dbReference>
<dbReference type="Proteomes" id="UP000183656">
    <property type="component" value="Unassembled WGS sequence"/>
</dbReference>
<keyword evidence="5" id="KW-0648">Protein biosynthesis</keyword>
<evidence type="ECO:0000256" key="5">
    <source>
        <dbReference type="ARBA" id="ARBA00022917"/>
    </source>
</evidence>
<keyword evidence="3" id="KW-0547">Nucleotide-binding</keyword>
<dbReference type="PANTHER" id="PTHR11946">
    <property type="entry name" value="VALYL-TRNA SYNTHETASES"/>
    <property type="match status" value="1"/>
</dbReference>
<dbReference type="SUPFAM" id="SSF52374">
    <property type="entry name" value="Nucleotidylyl transferase"/>
    <property type="match status" value="1"/>
</dbReference>
<dbReference type="InterPro" id="IPR014729">
    <property type="entry name" value="Rossmann-like_a/b/a_fold"/>
</dbReference>
<protein>
    <recommendedName>
        <fullName evidence="1">valine--tRNA ligase</fullName>
        <ecNumber evidence="1">6.1.1.9</ecNumber>
    </recommendedName>
    <alternativeName>
        <fullName evidence="7">Valyl-tRNA synthetase</fullName>
    </alternativeName>
</protein>
<evidence type="ECO:0000256" key="3">
    <source>
        <dbReference type="ARBA" id="ARBA00022741"/>
    </source>
</evidence>
<evidence type="ECO:0000259" key="8">
    <source>
        <dbReference type="Pfam" id="PF00133"/>
    </source>
</evidence>
<evidence type="ECO:0000313" key="10">
    <source>
        <dbReference type="Proteomes" id="UP000183656"/>
    </source>
</evidence>
<evidence type="ECO:0000256" key="7">
    <source>
        <dbReference type="ARBA" id="ARBA00029936"/>
    </source>
</evidence>
<reference evidence="9 10" key="1">
    <citation type="submission" date="2016-10" db="EMBL/GenBank/DDBJ databases">
        <authorList>
            <person name="de Groot N.N."/>
        </authorList>
    </citation>
    <scope>NUCLEOTIDE SEQUENCE [LARGE SCALE GENOMIC DNA]</scope>
    <source>
        <strain evidence="9 10">R-24608</strain>
    </source>
</reference>
<dbReference type="Pfam" id="PF00133">
    <property type="entry name" value="tRNA-synt_1"/>
    <property type="match status" value="1"/>
</dbReference>
<keyword evidence="4" id="KW-0067">ATP-binding</keyword>
<proteinExistence type="predicted"/>
<dbReference type="GO" id="GO:0004832">
    <property type="term" value="F:valine-tRNA ligase activity"/>
    <property type="evidence" value="ECO:0007669"/>
    <property type="project" value="UniProtKB-EC"/>
</dbReference>
<organism evidence="9 10">
    <name type="scientific">Paenacidovorax caeni</name>
    <dbReference type="NCBI Taxonomy" id="343013"/>
    <lineage>
        <taxon>Bacteria</taxon>
        <taxon>Pseudomonadati</taxon>
        <taxon>Pseudomonadota</taxon>
        <taxon>Betaproteobacteria</taxon>
        <taxon>Burkholderiales</taxon>
        <taxon>Comamonadaceae</taxon>
        <taxon>Paenacidovorax</taxon>
    </lineage>
</organism>
<evidence type="ECO:0000313" key="9">
    <source>
        <dbReference type="EMBL" id="SFU83341.1"/>
    </source>
</evidence>
<dbReference type="EC" id="6.1.1.9" evidence="1"/>
<evidence type="ECO:0000256" key="2">
    <source>
        <dbReference type="ARBA" id="ARBA00022598"/>
    </source>
</evidence>
<evidence type="ECO:0000256" key="1">
    <source>
        <dbReference type="ARBA" id="ARBA00013169"/>
    </source>
</evidence>
<feature type="domain" description="Aminoacyl-tRNA synthetase class Ia" evidence="8">
    <location>
        <begin position="1"/>
        <end position="64"/>
    </location>
</feature>
<dbReference type="PANTHER" id="PTHR11946:SF93">
    <property type="entry name" value="VALINE--TRNA LIGASE, CHLOROPLASTIC_MITOCHONDRIAL 2"/>
    <property type="match status" value="1"/>
</dbReference>
<dbReference type="AlphaFoldDB" id="A0A1I7JDX7"/>
<dbReference type="GO" id="GO:0005829">
    <property type="term" value="C:cytosol"/>
    <property type="evidence" value="ECO:0007669"/>
    <property type="project" value="TreeGrafter"/>
</dbReference>